<accession>A0ABT0VFJ3</accession>
<comment type="caution">
    <text evidence="7">The sequence shown here is derived from an EMBL/GenBank/DDBJ whole genome shotgun (WGS) entry which is preliminary data.</text>
</comment>
<evidence type="ECO:0000256" key="6">
    <source>
        <dbReference type="ARBA" id="ARBA00023316"/>
    </source>
</evidence>
<organism evidence="7 8">
    <name type="scientific">Periweissella beninensis</name>
    <dbReference type="NCBI Taxonomy" id="504936"/>
    <lineage>
        <taxon>Bacteria</taxon>
        <taxon>Bacillati</taxon>
        <taxon>Bacillota</taxon>
        <taxon>Bacilli</taxon>
        <taxon>Lactobacillales</taxon>
        <taxon>Lactobacillaceae</taxon>
        <taxon>Periweissella</taxon>
    </lineage>
</organism>
<dbReference type="InterPro" id="IPR050644">
    <property type="entry name" value="PG_Glycine_Bridge_Synth"/>
</dbReference>
<reference evidence="7" key="1">
    <citation type="submission" date="2021-04" db="EMBL/GenBank/DDBJ databases">
        <title>Taxonomic assessment of Weissella genus.</title>
        <authorList>
            <person name="Fanelli F."/>
            <person name="Chieffi D."/>
            <person name="Dell'Aquila A."/>
            <person name="Gyu-Sung C."/>
            <person name="Franz C.M.A.P."/>
            <person name="Fusco V."/>
        </authorList>
    </citation>
    <scope>NUCLEOTIDE SEQUENCE</scope>
    <source>
        <strain evidence="7">LMG 25373</strain>
    </source>
</reference>
<comment type="similarity">
    <text evidence="1">Belongs to the FemABX family.</text>
</comment>
<dbReference type="InterPro" id="IPR003447">
    <property type="entry name" value="FEMABX"/>
</dbReference>
<dbReference type="Gene3D" id="3.40.630.30">
    <property type="match status" value="2"/>
</dbReference>
<dbReference type="RefSeq" id="WP_205143067.1">
    <property type="nucleotide sequence ID" value="NZ_JAFBDN010000003.1"/>
</dbReference>
<dbReference type="Proteomes" id="UP001057481">
    <property type="component" value="Unassembled WGS sequence"/>
</dbReference>
<evidence type="ECO:0000256" key="4">
    <source>
        <dbReference type="ARBA" id="ARBA00022984"/>
    </source>
</evidence>
<dbReference type="EMBL" id="JAGMVS010000038">
    <property type="protein sequence ID" value="MCM2436617.1"/>
    <property type="molecule type" value="Genomic_DNA"/>
</dbReference>
<dbReference type="InterPro" id="IPR016181">
    <property type="entry name" value="Acyl_CoA_acyltransferase"/>
</dbReference>
<dbReference type="PROSITE" id="PS51191">
    <property type="entry name" value="FEMABX"/>
    <property type="match status" value="1"/>
</dbReference>
<keyword evidence="8" id="KW-1185">Reference proteome</keyword>
<protein>
    <submittedName>
        <fullName evidence="7">Peptidoglycan bridge formation glycyltransferase FemA/FemB family protein</fullName>
    </submittedName>
</protein>
<evidence type="ECO:0000256" key="3">
    <source>
        <dbReference type="ARBA" id="ARBA00022960"/>
    </source>
</evidence>
<dbReference type="Pfam" id="PF02388">
    <property type="entry name" value="FemAB"/>
    <property type="match status" value="2"/>
</dbReference>
<evidence type="ECO:0000256" key="5">
    <source>
        <dbReference type="ARBA" id="ARBA00023315"/>
    </source>
</evidence>
<sequence>MPVLDINNQEEVQKFTTFVRSSKYGQITQDLGWADVKDNWEPLHVYLEDGGAIIAAMSILMTKLPNGSRFAYASKGPVMDVHNLDLVDKLVAEAKATLLAKNVYLLRMDPEVDYSKEFDAEIKKHGYETRNVNALGLHGTIQPRFNMVVDLTGKTTQDEIVAGFTAKTRNKVRKGWKNEVTTRYSNDETDLAIFYKIYQEMADRHGITYRPYDYFQRMLKAFGNDDIMRIYICEKDNQVLATGLGFAFGDKVWYMYAGSVSGEVFEAPRVMQVAMMEWAVAAGKHAYDLGGVGEIDPDDNLYRFKVGFLGKDEPREYIGEIEYVLDDAVYEELVRQKDRATASQD</sequence>
<dbReference type="PANTHER" id="PTHR36174:SF1">
    <property type="entry name" value="LIPID II:GLYCINE GLYCYLTRANSFERASE"/>
    <property type="match status" value="1"/>
</dbReference>
<keyword evidence="6" id="KW-0961">Cell wall biogenesis/degradation</keyword>
<gene>
    <name evidence="7" type="ORF">KAK10_01540</name>
</gene>
<keyword evidence="5" id="KW-0012">Acyltransferase</keyword>
<dbReference type="PANTHER" id="PTHR36174">
    <property type="entry name" value="LIPID II:GLYCINE GLYCYLTRANSFERASE"/>
    <property type="match status" value="1"/>
</dbReference>
<proteinExistence type="inferred from homology"/>
<dbReference type="SUPFAM" id="SSF55729">
    <property type="entry name" value="Acyl-CoA N-acyltransferases (Nat)"/>
    <property type="match status" value="2"/>
</dbReference>
<evidence type="ECO:0000256" key="1">
    <source>
        <dbReference type="ARBA" id="ARBA00009943"/>
    </source>
</evidence>
<keyword evidence="2" id="KW-0808">Transferase</keyword>
<evidence type="ECO:0000256" key="2">
    <source>
        <dbReference type="ARBA" id="ARBA00022679"/>
    </source>
</evidence>
<keyword evidence="3" id="KW-0133">Cell shape</keyword>
<evidence type="ECO:0000313" key="8">
    <source>
        <dbReference type="Proteomes" id="UP001057481"/>
    </source>
</evidence>
<name>A0ABT0VFJ3_9LACO</name>
<evidence type="ECO:0000313" key="7">
    <source>
        <dbReference type="EMBL" id="MCM2436617.1"/>
    </source>
</evidence>
<keyword evidence="4" id="KW-0573">Peptidoglycan synthesis</keyword>